<organism evidence="2">
    <name type="scientific">Cacopsylla melanoneura</name>
    <dbReference type="NCBI Taxonomy" id="428564"/>
    <lineage>
        <taxon>Eukaryota</taxon>
        <taxon>Metazoa</taxon>
        <taxon>Ecdysozoa</taxon>
        <taxon>Arthropoda</taxon>
        <taxon>Hexapoda</taxon>
        <taxon>Insecta</taxon>
        <taxon>Pterygota</taxon>
        <taxon>Neoptera</taxon>
        <taxon>Paraneoptera</taxon>
        <taxon>Hemiptera</taxon>
        <taxon>Sternorrhyncha</taxon>
        <taxon>Psylloidea</taxon>
        <taxon>Psyllidae</taxon>
        <taxon>Psyllinae</taxon>
        <taxon>Cacopsylla</taxon>
    </lineage>
</organism>
<dbReference type="EMBL" id="HBUF01097714">
    <property type="protein sequence ID" value="CAG6637311.1"/>
    <property type="molecule type" value="Transcribed_RNA"/>
</dbReference>
<evidence type="ECO:0000313" key="2">
    <source>
        <dbReference type="EMBL" id="CAG6637310.1"/>
    </source>
</evidence>
<accession>A0A8D8VXI7</accession>
<feature type="transmembrane region" description="Helical" evidence="1">
    <location>
        <begin position="61"/>
        <end position="86"/>
    </location>
</feature>
<keyword evidence="1" id="KW-0812">Transmembrane</keyword>
<dbReference type="AlphaFoldDB" id="A0A8D8VXI7"/>
<keyword evidence="1" id="KW-0472">Membrane</keyword>
<proteinExistence type="predicted"/>
<sequence>MNWNEELELGRRFCGCYMLNVSSASSWSWNRGSTKLLPFLFAISWRSLEDLITSVGPESPFFISILQSLVHTYLYCIFLAISFVWWNRCCLEGVKCSCTYNFPFHVSAAFAALTHLSLVLVLQSLTTIGRGAFLFLDGTR</sequence>
<feature type="transmembrane region" description="Helical" evidence="1">
    <location>
        <begin position="98"/>
        <end position="122"/>
    </location>
</feature>
<keyword evidence="1" id="KW-1133">Transmembrane helix</keyword>
<reference evidence="2" key="1">
    <citation type="submission" date="2021-05" db="EMBL/GenBank/DDBJ databases">
        <authorList>
            <person name="Alioto T."/>
            <person name="Alioto T."/>
            <person name="Gomez Garrido J."/>
        </authorList>
    </citation>
    <scope>NUCLEOTIDE SEQUENCE</scope>
</reference>
<name>A0A8D8VXI7_9HEMI</name>
<evidence type="ECO:0000256" key="1">
    <source>
        <dbReference type="SAM" id="Phobius"/>
    </source>
</evidence>
<dbReference type="EMBL" id="HBUF01097713">
    <property type="protein sequence ID" value="CAG6637310.1"/>
    <property type="molecule type" value="Transcribed_RNA"/>
</dbReference>
<protein>
    <submittedName>
        <fullName evidence="2">Uncharacterized protein</fullName>
    </submittedName>
</protein>